<dbReference type="RefSeq" id="WP_089301565.1">
    <property type="nucleotide sequence ID" value="NZ_FZNW01000010.1"/>
</dbReference>
<dbReference type="AlphaFoldDB" id="A0A238XE50"/>
<dbReference type="InterPro" id="IPR049492">
    <property type="entry name" value="BD-FAE-like_dom"/>
</dbReference>
<sequence>MGPSFRTRRAAQLALTANALRPLRGQATAIPGFFAGWLTSELAPHLLAVNVADTALHLARRGRRDRIGLALSAASAAGLVALMSSAHRARDTVEDALVSALGPEYKDQLSPPSHPSDLSLPLDQLVMPFRMRSPEVRRTRDIAYADGGKRYLLDVYRPRAPHRNRPVLLQIHGGAWMVGNKDQQGLPLMLHMAKRGWVCVSVNYPLSPRARWPSHIVAIKQALAWVKQTIAEYGGDPSFVAVTGGSAGGHLASLLALTPNDPAWQPGFDDADTSVQACVPHYGAYDFAAQSGSRAAKAMRRSVLERYVVGKDAETELDTYLAASPLHRINPDAPPFFVLHGEHDSLIPVSDARVFVDKLRATSRRPVAYAEVPGAQHAFDIFPSIRSAHVVRGVQRFLEWTYATQRADQPPVAERTGQSVAR</sequence>
<dbReference type="Gene3D" id="3.40.50.1820">
    <property type="entry name" value="alpha/beta hydrolase"/>
    <property type="match status" value="1"/>
</dbReference>
<evidence type="ECO:0000256" key="1">
    <source>
        <dbReference type="ARBA" id="ARBA00022801"/>
    </source>
</evidence>
<evidence type="ECO:0000259" key="2">
    <source>
        <dbReference type="Pfam" id="PF20434"/>
    </source>
</evidence>
<dbReference type="GO" id="GO:0016787">
    <property type="term" value="F:hydrolase activity"/>
    <property type="evidence" value="ECO:0007669"/>
    <property type="project" value="UniProtKB-KW"/>
</dbReference>
<accession>A0A238XE50</accession>
<gene>
    <name evidence="3" type="ORF">SAMN06265360_110148</name>
</gene>
<proteinExistence type="predicted"/>
<dbReference type="Proteomes" id="UP000198348">
    <property type="component" value="Unassembled WGS sequence"/>
</dbReference>
<keyword evidence="4" id="KW-1185">Reference proteome</keyword>
<dbReference type="OrthoDB" id="9803828at2"/>
<dbReference type="PANTHER" id="PTHR48081">
    <property type="entry name" value="AB HYDROLASE SUPERFAMILY PROTEIN C4A8.06C"/>
    <property type="match status" value="1"/>
</dbReference>
<protein>
    <submittedName>
        <fullName evidence="3">Acetyl esterase/lipase</fullName>
    </submittedName>
</protein>
<feature type="domain" description="BD-FAE-like" evidence="2">
    <location>
        <begin position="153"/>
        <end position="359"/>
    </location>
</feature>
<organism evidence="3 4">
    <name type="scientific">Haloechinothrix alba</name>
    <dbReference type="NCBI Taxonomy" id="664784"/>
    <lineage>
        <taxon>Bacteria</taxon>
        <taxon>Bacillati</taxon>
        <taxon>Actinomycetota</taxon>
        <taxon>Actinomycetes</taxon>
        <taxon>Pseudonocardiales</taxon>
        <taxon>Pseudonocardiaceae</taxon>
        <taxon>Haloechinothrix</taxon>
    </lineage>
</organism>
<keyword evidence="1" id="KW-0378">Hydrolase</keyword>
<name>A0A238XE50_9PSEU</name>
<evidence type="ECO:0000313" key="4">
    <source>
        <dbReference type="Proteomes" id="UP000198348"/>
    </source>
</evidence>
<dbReference type="EMBL" id="FZNW01000010">
    <property type="protein sequence ID" value="SNR57286.1"/>
    <property type="molecule type" value="Genomic_DNA"/>
</dbReference>
<evidence type="ECO:0000313" key="3">
    <source>
        <dbReference type="EMBL" id="SNR57286.1"/>
    </source>
</evidence>
<dbReference type="PANTHER" id="PTHR48081:SF33">
    <property type="entry name" value="KYNURENINE FORMAMIDASE"/>
    <property type="match status" value="1"/>
</dbReference>
<dbReference type="InterPro" id="IPR029058">
    <property type="entry name" value="AB_hydrolase_fold"/>
</dbReference>
<dbReference type="Pfam" id="PF20434">
    <property type="entry name" value="BD-FAE"/>
    <property type="match status" value="1"/>
</dbReference>
<dbReference type="InterPro" id="IPR050300">
    <property type="entry name" value="GDXG_lipolytic_enzyme"/>
</dbReference>
<dbReference type="SUPFAM" id="SSF53474">
    <property type="entry name" value="alpha/beta-Hydrolases"/>
    <property type="match status" value="1"/>
</dbReference>
<reference evidence="3 4" key="1">
    <citation type="submission" date="2017-06" db="EMBL/GenBank/DDBJ databases">
        <authorList>
            <person name="Kim H.J."/>
            <person name="Triplett B.A."/>
        </authorList>
    </citation>
    <scope>NUCLEOTIDE SEQUENCE [LARGE SCALE GENOMIC DNA]</scope>
    <source>
        <strain evidence="3 4">DSM 45207</strain>
    </source>
</reference>